<evidence type="ECO:0000256" key="2">
    <source>
        <dbReference type="ARBA" id="ARBA00008156"/>
    </source>
</evidence>
<evidence type="ECO:0000313" key="6">
    <source>
        <dbReference type="EMBL" id="SUZ57658.1"/>
    </source>
</evidence>
<gene>
    <name evidence="6" type="ORF">METZ01_LOCUS10512</name>
</gene>
<feature type="domain" description="Pyrrolo-quinoline quinone repeat" evidence="5">
    <location>
        <begin position="48"/>
        <end position="351"/>
    </location>
</feature>
<dbReference type="GO" id="GO:0016614">
    <property type="term" value="F:oxidoreductase activity, acting on CH-OH group of donors"/>
    <property type="evidence" value="ECO:0007669"/>
    <property type="project" value="InterPro"/>
</dbReference>
<keyword evidence="4" id="KW-0560">Oxidoreductase</keyword>
<sequence>VLCVFTLIVVVGRAVEVQETDGPNGPVPAFTPVSSERLLHSDDEPENWLMYSGQYSSQRFSHLDQVTVDNADRLRVKWVYQLQTLDRAETTPLVVDGIMYVTESPSTVIALDAGTGRVFWRYEHELSEELTYCCGRNNRGVAVMGTRLFMSTLDAHLVSLDARTGNVLWDTPVADPATGYSKTAAPLVVKDKVITGVAGGEYGIRGFLDAYDPETGNRIWRFYTIPGEGEPGNETWEGDSWKIGGSPTWMTGSYDPELDLLYWGTGNPGPDWNGEVRLGDNLYSDSVLALDPDTGELEWYFQFTPHDVHDWDATQIPVLADLEFDGRMRKLMLWPNRNAFFYVLDRQTGEFLRATPFGTQTWAERIDEDGRPIRIPNTFPSAEGTVVSPAIQGAANWWSPSFSPRTELLYVMAYDSEQIYFIREDEYVPGESFTGGGGGRVQPTEKYHSAVRAIVPQTGEVQWEYPVQPRSTSGILTTASDLVFGGTVDGYFFALDARNGDELWVMNVGGRIHAGPMTYATEGRQYVTIAAGNTIFAFGLEE</sequence>
<dbReference type="SUPFAM" id="SSF50998">
    <property type="entry name" value="Quinoprotein alcohol dehydrogenase-like"/>
    <property type="match status" value="1"/>
</dbReference>
<comment type="similarity">
    <text evidence="2">Belongs to the bacterial PQQ dehydrogenase family.</text>
</comment>
<evidence type="ECO:0000256" key="3">
    <source>
        <dbReference type="ARBA" id="ARBA00022723"/>
    </source>
</evidence>
<evidence type="ECO:0000259" key="5">
    <source>
        <dbReference type="Pfam" id="PF01011"/>
    </source>
</evidence>
<dbReference type="InterPro" id="IPR011047">
    <property type="entry name" value="Quinoprotein_ADH-like_sf"/>
</dbReference>
<accession>A0A381NUT3</accession>
<keyword evidence="3" id="KW-0479">Metal-binding</keyword>
<feature type="non-terminal residue" evidence="6">
    <location>
        <position position="1"/>
    </location>
</feature>
<dbReference type="InterPro" id="IPR002372">
    <property type="entry name" value="PQQ_rpt_dom"/>
</dbReference>
<comment type="cofactor">
    <cofactor evidence="1">
        <name>pyrroloquinoline quinone</name>
        <dbReference type="ChEBI" id="CHEBI:58442"/>
    </cofactor>
</comment>
<evidence type="ECO:0000256" key="1">
    <source>
        <dbReference type="ARBA" id="ARBA00001931"/>
    </source>
</evidence>
<protein>
    <recommendedName>
        <fullName evidence="5">Pyrrolo-quinoline quinone repeat domain-containing protein</fullName>
    </recommendedName>
</protein>
<dbReference type="GO" id="GO:0005509">
    <property type="term" value="F:calcium ion binding"/>
    <property type="evidence" value="ECO:0007669"/>
    <property type="project" value="InterPro"/>
</dbReference>
<dbReference type="Pfam" id="PF01011">
    <property type="entry name" value="PQQ"/>
    <property type="match status" value="2"/>
</dbReference>
<organism evidence="6">
    <name type="scientific">marine metagenome</name>
    <dbReference type="NCBI Taxonomy" id="408172"/>
    <lineage>
        <taxon>unclassified sequences</taxon>
        <taxon>metagenomes</taxon>
        <taxon>ecological metagenomes</taxon>
    </lineage>
</organism>
<proteinExistence type="inferred from homology"/>
<dbReference type="InterPro" id="IPR018391">
    <property type="entry name" value="PQQ_b-propeller_rpt"/>
</dbReference>
<dbReference type="SMART" id="SM00564">
    <property type="entry name" value="PQQ"/>
    <property type="match status" value="5"/>
</dbReference>
<dbReference type="GO" id="GO:0016020">
    <property type="term" value="C:membrane"/>
    <property type="evidence" value="ECO:0007669"/>
    <property type="project" value="InterPro"/>
</dbReference>
<dbReference type="NCBIfam" id="TIGR03075">
    <property type="entry name" value="PQQ_enz_alc_DH"/>
    <property type="match status" value="1"/>
</dbReference>
<dbReference type="EMBL" id="UINC01000571">
    <property type="protein sequence ID" value="SUZ57658.1"/>
    <property type="molecule type" value="Genomic_DNA"/>
</dbReference>
<dbReference type="Gene3D" id="2.140.10.10">
    <property type="entry name" value="Quinoprotein alcohol dehydrogenase-like superfamily"/>
    <property type="match status" value="1"/>
</dbReference>
<reference evidence="6" key="1">
    <citation type="submission" date="2018-05" db="EMBL/GenBank/DDBJ databases">
        <authorList>
            <person name="Lanie J.A."/>
            <person name="Ng W.-L."/>
            <person name="Kazmierczak K.M."/>
            <person name="Andrzejewski T.M."/>
            <person name="Davidsen T.M."/>
            <person name="Wayne K.J."/>
            <person name="Tettelin H."/>
            <person name="Glass J.I."/>
            <person name="Rusch D."/>
            <person name="Podicherti R."/>
            <person name="Tsui H.-C.T."/>
            <person name="Winkler M.E."/>
        </authorList>
    </citation>
    <scope>NUCLEOTIDE SEQUENCE</scope>
</reference>
<name>A0A381NUT3_9ZZZZ</name>
<dbReference type="PANTHER" id="PTHR32303">
    <property type="entry name" value="QUINOPROTEIN ALCOHOL DEHYDROGENASE (CYTOCHROME C)"/>
    <property type="match status" value="1"/>
</dbReference>
<dbReference type="AlphaFoldDB" id="A0A381NUT3"/>
<evidence type="ECO:0000256" key="4">
    <source>
        <dbReference type="ARBA" id="ARBA00023002"/>
    </source>
</evidence>
<dbReference type="InterPro" id="IPR017512">
    <property type="entry name" value="PQQ_MeOH/EtOH_DH"/>
</dbReference>
<feature type="domain" description="Pyrrolo-quinoline quinone repeat" evidence="5">
    <location>
        <begin position="464"/>
        <end position="527"/>
    </location>
</feature>